<sequence>MAKHDLFISHASEDKEGLVRPLYSALGRLGLRVWYDEQSLSIGDSLSGAIDSGLKAARYGAVILSPSFLKKAWPEYELRSLIALESGRPKKILPVWYNLNRSDVLKYSPHLADRVALVVGDQSPMEVALGIVRVASPRRYSELSRIAAAERLARESAIRVDLRDMASMPLLFEPLTKAQLSRVRLINEALMEVFPQTWNEAVSSFQRDIPDAREREIEIWEWISGVYLAVNREFDLPAEEKKMMLGILVRASTGITIQLDGKSPEWLVVASKLFYGRLSDAQPE</sequence>
<dbReference type="PROSITE" id="PS50104">
    <property type="entry name" value="TIR"/>
    <property type="match status" value="1"/>
</dbReference>
<dbReference type="Gene3D" id="3.40.50.10140">
    <property type="entry name" value="Toll/interleukin-1 receptor homology (TIR) domain"/>
    <property type="match status" value="1"/>
</dbReference>
<dbReference type="InterPro" id="IPR000157">
    <property type="entry name" value="TIR_dom"/>
</dbReference>
<proteinExistence type="predicted"/>
<gene>
    <name evidence="2" type="ORF">ACFP0N_26580</name>
</gene>
<protein>
    <submittedName>
        <fullName evidence="2">Toll/interleukin-1 receptor domain-containing protein</fullName>
    </submittedName>
</protein>
<dbReference type="SMART" id="SM00255">
    <property type="entry name" value="TIR"/>
    <property type="match status" value="1"/>
</dbReference>
<keyword evidence="3" id="KW-1185">Reference proteome</keyword>
<dbReference type="SUPFAM" id="SSF52200">
    <property type="entry name" value="Toll/Interleukin receptor TIR domain"/>
    <property type="match status" value="1"/>
</dbReference>
<name>A0ABW1F417_9ACTN</name>
<keyword evidence="2" id="KW-0675">Receptor</keyword>
<evidence type="ECO:0000313" key="3">
    <source>
        <dbReference type="Proteomes" id="UP001596067"/>
    </source>
</evidence>
<organism evidence="2 3">
    <name type="scientific">Kitasatospora aburaviensis</name>
    <dbReference type="NCBI Taxonomy" id="67265"/>
    <lineage>
        <taxon>Bacteria</taxon>
        <taxon>Bacillati</taxon>
        <taxon>Actinomycetota</taxon>
        <taxon>Actinomycetes</taxon>
        <taxon>Kitasatosporales</taxon>
        <taxon>Streptomycetaceae</taxon>
        <taxon>Kitasatospora</taxon>
    </lineage>
</organism>
<dbReference type="EMBL" id="JBHSOD010000041">
    <property type="protein sequence ID" value="MFC5888538.1"/>
    <property type="molecule type" value="Genomic_DNA"/>
</dbReference>
<dbReference type="Pfam" id="PF13676">
    <property type="entry name" value="TIR_2"/>
    <property type="match status" value="1"/>
</dbReference>
<evidence type="ECO:0000259" key="1">
    <source>
        <dbReference type="PROSITE" id="PS50104"/>
    </source>
</evidence>
<dbReference type="InterPro" id="IPR035897">
    <property type="entry name" value="Toll_tir_struct_dom_sf"/>
</dbReference>
<dbReference type="RefSeq" id="WP_313763549.1">
    <property type="nucleotide sequence ID" value="NZ_BAAAVH010000113.1"/>
</dbReference>
<feature type="domain" description="TIR" evidence="1">
    <location>
        <begin position="2"/>
        <end position="123"/>
    </location>
</feature>
<accession>A0ABW1F417</accession>
<evidence type="ECO:0000313" key="2">
    <source>
        <dbReference type="EMBL" id="MFC5888538.1"/>
    </source>
</evidence>
<dbReference type="Proteomes" id="UP001596067">
    <property type="component" value="Unassembled WGS sequence"/>
</dbReference>
<reference evidence="3" key="1">
    <citation type="journal article" date="2019" name="Int. J. Syst. Evol. Microbiol.">
        <title>The Global Catalogue of Microorganisms (GCM) 10K type strain sequencing project: providing services to taxonomists for standard genome sequencing and annotation.</title>
        <authorList>
            <consortium name="The Broad Institute Genomics Platform"/>
            <consortium name="The Broad Institute Genome Sequencing Center for Infectious Disease"/>
            <person name="Wu L."/>
            <person name="Ma J."/>
        </authorList>
    </citation>
    <scope>NUCLEOTIDE SEQUENCE [LARGE SCALE GENOMIC DNA]</scope>
    <source>
        <strain evidence="3">CGMCC 4.1469</strain>
    </source>
</reference>
<comment type="caution">
    <text evidence="2">The sequence shown here is derived from an EMBL/GenBank/DDBJ whole genome shotgun (WGS) entry which is preliminary data.</text>
</comment>